<dbReference type="OrthoDB" id="8191402at2759"/>
<accession>A0A6H5J2F8</accession>
<organism evidence="3 4">
    <name type="scientific">Trichogramma brassicae</name>
    <dbReference type="NCBI Taxonomy" id="86971"/>
    <lineage>
        <taxon>Eukaryota</taxon>
        <taxon>Metazoa</taxon>
        <taxon>Ecdysozoa</taxon>
        <taxon>Arthropoda</taxon>
        <taxon>Hexapoda</taxon>
        <taxon>Insecta</taxon>
        <taxon>Pterygota</taxon>
        <taxon>Neoptera</taxon>
        <taxon>Endopterygota</taxon>
        <taxon>Hymenoptera</taxon>
        <taxon>Apocrita</taxon>
        <taxon>Proctotrupomorpha</taxon>
        <taxon>Chalcidoidea</taxon>
        <taxon>Trichogrammatidae</taxon>
        <taxon>Trichogramma</taxon>
    </lineage>
</organism>
<evidence type="ECO:0000256" key="2">
    <source>
        <dbReference type="SAM" id="SignalP"/>
    </source>
</evidence>
<keyword evidence="1" id="KW-0472">Membrane</keyword>
<dbReference type="PANTHER" id="PTHR21879:SF17">
    <property type="entry name" value="LD24139P"/>
    <property type="match status" value="1"/>
</dbReference>
<name>A0A6H5J2F8_9HYME</name>
<proteinExistence type="predicted"/>
<dbReference type="Pfam" id="PF07898">
    <property type="entry name" value="DUF1676"/>
    <property type="match status" value="1"/>
</dbReference>
<evidence type="ECO:0008006" key="5">
    <source>
        <dbReference type="Google" id="ProtNLM"/>
    </source>
</evidence>
<dbReference type="GO" id="GO:0016020">
    <property type="term" value="C:membrane"/>
    <property type="evidence" value="ECO:0007669"/>
    <property type="project" value="TreeGrafter"/>
</dbReference>
<keyword evidence="1" id="KW-0812">Transmembrane</keyword>
<feature type="signal peptide" evidence="2">
    <location>
        <begin position="1"/>
        <end position="16"/>
    </location>
</feature>
<dbReference type="EMBL" id="CADCXV010001349">
    <property type="protein sequence ID" value="CAB0043816.1"/>
    <property type="molecule type" value="Genomic_DNA"/>
</dbReference>
<protein>
    <recommendedName>
        <fullName evidence="5">Protein osiris 14</fullName>
    </recommendedName>
</protein>
<dbReference type="AlphaFoldDB" id="A0A6H5J2F8"/>
<gene>
    <name evidence="3" type="ORF">TBRA_LOCUS15404</name>
</gene>
<dbReference type="PROSITE" id="PS50096">
    <property type="entry name" value="IQ"/>
    <property type="match status" value="1"/>
</dbReference>
<keyword evidence="1" id="KW-1133">Transmembrane helix</keyword>
<feature type="chain" id="PRO_5026137983" description="Protein osiris 14" evidence="2">
    <location>
        <begin position="17"/>
        <end position="278"/>
    </location>
</feature>
<dbReference type="PANTHER" id="PTHR21879">
    <property type="entry name" value="FI03362P-RELATED-RELATED"/>
    <property type="match status" value="1"/>
</dbReference>
<keyword evidence="4" id="KW-1185">Reference proteome</keyword>
<evidence type="ECO:0000313" key="3">
    <source>
        <dbReference type="EMBL" id="CAB0043816.1"/>
    </source>
</evidence>
<sequence length="278" mass="29049">MFKSLVFCTLVASALAIPAPSASHNNCNESDDMLSCYAVKAITVLDRASRSADINLIDGVSFVREGPVERSGKALKSESEIMSELPADSTEKAMAVATMMYDNAANFLQSHSLKVDMSEDSVVGRVLKDPTSLLHKPGHGLGGHLGGHGGLGGSHKKHKKMLMPLITLIGVKLLALAPVFLGGLALLVGKAVFVSKIALLIAGVLAFQKFFGAGSQLAGGFPGAGLFGKNNAAAPIAYEHPAAAYAQAQAQGYQYRRSFEKDAQQLAYAAQAPAAEAH</sequence>
<keyword evidence="2" id="KW-0732">Signal</keyword>
<reference evidence="3 4" key="1">
    <citation type="submission" date="2020-02" db="EMBL/GenBank/DDBJ databases">
        <authorList>
            <person name="Ferguson B K."/>
        </authorList>
    </citation>
    <scope>NUCLEOTIDE SEQUENCE [LARGE SCALE GENOMIC DNA]</scope>
</reference>
<evidence type="ECO:0000256" key="1">
    <source>
        <dbReference type="SAM" id="Phobius"/>
    </source>
</evidence>
<dbReference type="InterPro" id="IPR012464">
    <property type="entry name" value="DUF1676"/>
</dbReference>
<evidence type="ECO:0000313" key="4">
    <source>
        <dbReference type="Proteomes" id="UP000479190"/>
    </source>
</evidence>
<dbReference type="Proteomes" id="UP000479190">
    <property type="component" value="Unassembled WGS sequence"/>
</dbReference>
<feature type="transmembrane region" description="Helical" evidence="1">
    <location>
        <begin position="161"/>
        <end position="188"/>
    </location>
</feature>